<dbReference type="PANTHER" id="PTHR43236:SF1">
    <property type="entry name" value="BLL7220 PROTEIN"/>
    <property type="match status" value="1"/>
</dbReference>
<organism evidence="3 4">
    <name type="scientific">Pseudoxanthomonas winnipegensis</name>
    <dbReference type="NCBI Taxonomy" id="2480810"/>
    <lineage>
        <taxon>Bacteria</taxon>
        <taxon>Pseudomonadati</taxon>
        <taxon>Pseudomonadota</taxon>
        <taxon>Gammaproteobacteria</taxon>
        <taxon>Lysobacterales</taxon>
        <taxon>Lysobacteraceae</taxon>
        <taxon>Pseudoxanthomonas</taxon>
    </lineage>
</organism>
<protein>
    <submittedName>
        <fullName evidence="3">ImmA/IrrE family metallo-endopeptidase</fullName>
    </submittedName>
</protein>
<dbReference type="PANTHER" id="PTHR43236">
    <property type="entry name" value="ANTITOXIN HIGA1"/>
    <property type="match status" value="1"/>
</dbReference>
<evidence type="ECO:0000313" key="4">
    <source>
        <dbReference type="Proteomes" id="UP000293089"/>
    </source>
</evidence>
<sequence length="396" mass="43567">MNRAISTFQPARLEQAMAARGYSAVLLADLVGVTSTTISRWRNEAQVPSGDVLFRLASALRVTPEWLTRPAADSVARPFYRGSIAQMKGERALLCARVQWLDELADQLGMYVEYPKVNVPTKSFKKPTEISHVDIESAAEDCRRAWGLKNGPVSDVVLLLENAGAIVAREETGAARIEGLSTWSSKGRPLVLLCADKGNAFRSRFDAAHELGHLVLHSEIEAPGDAATHKLIEDQAHRFAGAFLMPAKSFVAEVALPVTLQGLLMLKQRWGVSVGAMIMRLSKLGLLSENDYLRLIKLRSAKWGSKQEPQDDERKPEEPRLLRRTVELLHSSGVVRRESLSDFTGLSGRDVEALLNLPWGQLTQPSAEVVSLSSKGRQVPLSEQTDNVISFPAKKS</sequence>
<dbReference type="EMBL" id="SHME01000004">
    <property type="protein sequence ID" value="TAA18517.1"/>
    <property type="molecule type" value="Genomic_DNA"/>
</dbReference>
<dbReference type="InterPro" id="IPR010359">
    <property type="entry name" value="IrrE_HExxH"/>
</dbReference>
<evidence type="ECO:0000256" key="1">
    <source>
        <dbReference type="ARBA" id="ARBA00007227"/>
    </source>
</evidence>
<dbReference type="PROSITE" id="PS50943">
    <property type="entry name" value="HTH_CROC1"/>
    <property type="match status" value="1"/>
</dbReference>
<dbReference type="InterPro" id="IPR010982">
    <property type="entry name" value="Lambda_DNA-bd_dom_sf"/>
</dbReference>
<dbReference type="SMART" id="SM00530">
    <property type="entry name" value="HTH_XRE"/>
    <property type="match status" value="1"/>
</dbReference>
<evidence type="ECO:0000259" key="2">
    <source>
        <dbReference type="PROSITE" id="PS50943"/>
    </source>
</evidence>
<evidence type="ECO:0000313" key="3">
    <source>
        <dbReference type="EMBL" id="TAA18517.1"/>
    </source>
</evidence>
<dbReference type="InterPro" id="IPR001387">
    <property type="entry name" value="Cro/C1-type_HTH"/>
</dbReference>
<dbReference type="Gene3D" id="1.10.10.2910">
    <property type="match status" value="1"/>
</dbReference>
<accession>A0ABY1WBY1</accession>
<reference evidence="3 4" key="1">
    <citation type="submission" date="2019-02" db="EMBL/GenBank/DDBJ databases">
        <title>WGS of Pseudoxanthomonas species novum from clinical isolates.</title>
        <authorList>
            <person name="Bernier A.-M."/>
            <person name="Bernard K."/>
            <person name="Vachon A."/>
        </authorList>
    </citation>
    <scope>NUCLEOTIDE SEQUENCE [LARGE SCALE GENOMIC DNA]</scope>
    <source>
        <strain evidence="4">NML 170316</strain>
    </source>
</reference>
<comment type="similarity">
    <text evidence="1">Belongs to the short-chain fatty acyl-CoA assimilation regulator (ScfR) family.</text>
</comment>
<dbReference type="Pfam" id="PF01381">
    <property type="entry name" value="HTH_3"/>
    <property type="match status" value="1"/>
</dbReference>
<dbReference type="SUPFAM" id="SSF47413">
    <property type="entry name" value="lambda repressor-like DNA-binding domains"/>
    <property type="match status" value="1"/>
</dbReference>
<proteinExistence type="inferred from homology"/>
<comment type="caution">
    <text evidence="3">The sequence shown here is derived from an EMBL/GenBank/DDBJ whole genome shotgun (WGS) entry which is preliminary data.</text>
</comment>
<dbReference type="CDD" id="cd00093">
    <property type="entry name" value="HTH_XRE"/>
    <property type="match status" value="1"/>
</dbReference>
<dbReference type="Gene3D" id="1.10.260.40">
    <property type="entry name" value="lambda repressor-like DNA-binding domains"/>
    <property type="match status" value="1"/>
</dbReference>
<name>A0ABY1WBY1_9GAMM</name>
<feature type="domain" description="HTH cro/C1-type" evidence="2">
    <location>
        <begin position="13"/>
        <end position="67"/>
    </location>
</feature>
<keyword evidence="4" id="KW-1185">Reference proteome</keyword>
<dbReference type="Proteomes" id="UP000293089">
    <property type="component" value="Unassembled WGS sequence"/>
</dbReference>
<dbReference type="Pfam" id="PF06114">
    <property type="entry name" value="Peptidase_M78"/>
    <property type="match status" value="1"/>
</dbReference>
<gene>
    <name evidence="3" type="ORF">EA658_15550</name>
</gene>
<dbReference type="InterPro" id="IPR052345">
    <property type="entry name" value="Rad_response_metalloprotease"/>
</dbReference>